<dbReference type="InterPro" id="IPR000467">
    <property type="entry name" value="G_patch_dom"/>
</dbReference>
<dbReference type="SUPFAM" id="SSF54928">
    <property type="entry name" value="RNA-binding domain, RBD"/>
    <property type="match status" value="1"/>
</dbReference>
<feature type="compositionally biased region" description="Basic residues" evidence="1">
    <location>
        <begin position="127"/>
        <end position="136"/>
    </location>
</feature>
<dbReference type="Gene3D" id="3.30.70.330">
    <property type="match status" value="1"/>
</dbReference>
<feature type="region of interest" description="Disordered" evidence="1">
    <location>
        <begin position="1"/>
        <end position="297"/>
    </location>
</feature>
<dbReference type="PANTHER" id="PTHR13288:SF8">
    <property type="entry name" value="SPLICING FACTOR 45"/>
    <property type="match status" value="1"/>
</dbReference>
<comment type="caution">
    <text evidence="3">The sequence shown here is derived from an EMBL/GenBank/DDBJ whole genome shotgun (WGS) entry which is preliminary data.</text>
</comment>
<feature type="compositionally biased region" description="Polar residues" evidence="1">
    <location>
        <begin position="37"/>
        <end position="48"/>
    </location>
</feature>
<dbReference type="SMART" id="SM00443">
    <property type="entry name" value="G_patch"/>
    <property type="match status" value="1"/>
</dbReference>
<organism evidence="3 4">
    <name type="scientific">Clonostachys chloroleuca</name>
    <dbReference type="NCBI Taxonomy" id="1926264"/>
    <lineage>
        <taxon>Eukaryota</taxon>
        <taxon>Fungi</taxon>
        <taxon>Dikarya</taxon>
        <taxon>Ascomycota</taxon>
        <taxon>Pezizomycotina</taxon>
        <taxon>Sordariomycetes</taxon>
        <taxon>Hypocreomycetidae</taxon>
        <taxon>Hypocreales</taxon>
        <taxon>Bionectriaceae</taxon>
        <taxon>Clonostachys</taxon>
    </lineage>
</organism>
<evidence type="ECO:0000259" key="2">
    <source>
        <dbReference type="PROSITE" id="PS50174"/>
    </source>
</evidence>
<dbReference type="GO" id="GO:0071011">
    <property type="term" value="C:precatalytic spliceosome"/>
    <property type="evidence" value="ECO:0007669"/>
    <property type="project" value="TreeGrafter"/>
</dbReference>
<proteinExistence type="predicted"/>
<feature type="domain" description="G-patch" evidence="2">
    <location>
        <begin position="296"/>
        <end position="347"/>
    </location>
</feature>
<dbReference type="GO" id="GO:0003723">
    <property type="term" value="F:RNA binding"/>
    <property type="evidence" value="ECO:0007669"/>
    <property type="project" value="InterPro"/>
</dbReference>
<feature type="compositionally biased region" description="Low complexity" evidence="1">
    <location>
        <begin position="84"/>
        <end position="102"/>
    </location>
</feature>
<feature type="compositionally biased region" description="Gly residues" evidence="1">
    <location>
        <begin position="340"/>
        <end position="354"/>
    </location>
</feature>
<feature type="compositionally biased region" description="Pro residues" evidence="1">
    <location>
        <begin position="227"/>
        <end position="246"/>
    </location>
</feature>
<evidence type="ECO:0000313" key="4">
    <source>
        <dbReference type="Proteomes" id="UP001160390"/>
    </source>
</evidence>
<dbReference type="AlphaFoldDB" id="A0AA35VKG9"/>
<feature type="compositionally biased region" description="Basic and acidic residues" evidence="1">
    <location>
        <begin position="205"/>
        <end position="214"/>
    </location>
</feature>
<name>A0AA35VKG9_9HYPO</name>
<dbReference type="Proteomes" id="UP001160390">
    <property type="component" value="Unassembled WGS sequence"/>
</dbReference>
<sequence length="462" mass="50773">MAQPPPRGGGLSLYANLLDPKDPPPSSATISSAPVVYSQTKQPGSEPTSKPLADPSLRFQPIRRPQAKQANKPKQSFPKVSSKPAGEPAATEPQAAAGAAVPKSRLADWAATEDDEWLYGTGEKRQRGGRKKKKRKQEYQVQTDWEELYDPSKPTNIDEYVRSDEKIDEVRDWKALLYHHRRKPVDSDSSDGEDTGSMPQSTAFPDEKSGEETSSRPTITSQAQDTVPPPPPAPPRDDYPPPPPPEDSATISRAPIRYTQNTQNQEDEDEDMDDRPGLGSSNEPQDDGPRSSRPGQAGFAHRLMSKYGWTRGTGLGADESGIVNPLQVQVEKRRKKADADGGGWAEPGGKGKIIGGKRKEESSKFGAMSEVIVLQDMLENITDLQAEIADGLAQEIGEECGEKYGRVERLYIDQTSRQVFIKFTNQVSALRAVDALAGRVFNGNTIKPKFFDVEKFEKGIYQ</sequence>
<evidence type="ECO:0000256" key="1">
    <source>
        <dbReference type="SAM" id="MobiDB-lite"/>
    </source>
</evidence>
<dbReference type="PANTHER" id="PTHR13288">
    <property type="entry name" value="SPLICING FACTOR 45 SPF45"/>
    <property type="match status" value="1"/>
</dbReference>
<protein>
    <recommendedName>
        <fullName evidence="2">G-patch domain-containing protein</fullName>
    </recommendedName>
</protein>
<feature type="compositionally biased region" description="Basic and acidic residues" evidence="1">
    <location>
        <begin position="159"/>
        <end position="174"/>
    </location>
</feature>
<feature type="region of interest" description="Disordered" evidence="1">
    <location>
        <begin position="333"/>
        <end position="356"/>
    </location>
</feature>
<dbReference type="FunFam" id="3.30.70.330:FF:000495">
    <property type="entry name" value="Putative G-patch DNA repair protein (Drt111)"/>
    <property type="match status" value="1"/>
</dbReference>
<evidence type="ECO:0000313" key="3">
    <source>
        <dbReference type="EMBL" id="CAI6100574.1"/>
    </source>
</evidence>
<dbReference type="InterPro" id="IPR000504">
    <property type="entry name" value="RRM_dom"/>
</dbReference>
<dbReference type="EMBL" id="CABFNP030001344">
    <property type="protein sequence ID" value="CAI6100574.1"/>
    <property type="molecule type" value="Genomic_DNA"/>
</dbReference>
<keyword evidence="4" id="KW-1185">Reference proteome</keyword>
<dbReference type="GO" id="GO:0045292">
    <property type="term" value="P:mRNA cis splicing, via spliceosome"/>
    <property type="evidence" value="ECO:0007669"/>
    <property type="project" value="InterPro"/>
</dbReference>
<gene>
    <name evidence="3" type="ORF">CCHLO57077_00015501</name>
</gene>
<feature type="compositionally biased region" description="Polar residues" evidence="1">
    <location>
        <begin position="215"/>
        <end position="225"/>
    </location>
</feature>
<dbReference type="PROSITE" id="PS50174">
    <property type="entry name" value="G_PATCH"/>
    <property type="match status" value="1"/>
</dbReference>
<dbReference type="InterPro" id="IPR035979">
    <property type="entry name" value="RBD_domain_sf"/>
</dbReference>
<dbReference type="Pfam" id="PF01585">
    <property type="entry name" value="G-patch"/>
    <property type="match status" value="1"/>
</dbReference>
<dbReference type="InterPro" id="IPR040052">
    <property type="entry name" value="RBM17"/>
</dbReference>
<dbReference type="InterPro" id="IPR012677">
    <property type="entry name" value="Nucleotide-bd_a/b_plait_sf"/>
</dbReference>
<dbReference type="Pfam" id="PF00076">
    <property type="entry name" value="RRM_1"/>
    <property type="match status" value="1"/>
</dbReference>
<accession>A0AA35VKG9</accession>
<reference evidence="3" key="1">
    <citation type="submission" date="2023-01" db="EMBL/GenBank/DDBJ databases">
        <authorList>
            <person name="Piombo E."/>
        </authorList>
    </citation>
    <scope>NUCLEOTIDE SEQUENCE</scope>
</reference>